<dbReference type="RefSeq" id="WP_380794731.1">
    <property type="nucleotide sequence ID" value="NZ_JBHRVU010000004.1"/>
</dbReference>
<accession>A0ABV7ND01</accession>
<dbReference type="Pfam" id="PF11984">
    <property type="entry name" value="DUF3485"/>
    <property type="match status" value="1"/>
</dbReference>
<keyword evidence="3" id="KW-1185">Reference proteome</keyword>
<evidence type="ECO:0000313" key="2">
    <source>
        <dbReference type="EMBL" id="MFC3441135.1"/>
    </source>
</evidence>
<gene>
    <name evidence="2" type="primary">epsI</name>
    <name evidence="2" type="ORF">ACFOKF_07985</name>
</gene>
<dbReference type="InterPro" id="IPR006311">
    <property type="entry name" value="TAT_signal"/>
</dbReference>
<name>A0ABV7ND01_9SPHN</name>
<proteinExistence type="predicted"/>
<evidence type="ECO:0000259" key="1">
    <source>
        <dbReference type="Pfam" id="PF11984"/>
    </source>
</evidence>
<feature type="domain" description="Methanolan biosynthesis EpsI" evidence="1">
    <location>
        <begin position="17"/>
        <end position="217"/>
    </location>
</feature>
<sequence length="231" mass="24204">MNGVAGQKAGWNRREWLLGGMLIGAAGAAFALRPRAAAQAIAPGTLAHIIPQTIGRYHYLSASGLVVPPQSVLREVTYADVLTRAYGAPGERAVMLLIASGSAQDAGLAVHRPEECYPAVGFDLSPIRTVPLSGPVPAGSRACFLTARRDDRTEHVYFWVRVGDGFPVSPVDQRLAVIRANLAGDLPLGVLARFSVIGGDADEALAMAEQFNAALLQGVGASGREMLLGHG</sequence>
<reference evidence="3" key="1">
    <citation type="journal article" date="2019" name="Int. J. Syst. Evol. Microbiol.">
        <title>The Global Catalogue of Microorganisms (GCM) 10K type strain sequencing project: providing services to taxonomists for standard genome sequencing and annotation.</title>
        <authorList>
            <consortium name="The Broad Institute Genomics Platform"/>
            <consortium name="The Broad Institute Genome Sequencing Center for Infectious Disease"/>
            <person name="Wu L."/>
            <person name="Ma J."/>
        </authorList>
    </citation>
    <scope>NUCLEOTIDE SEQUENCE [LARGE SCALE GENOMIC DNA]</scope>
    <source>
        <strain evidence="3">CCM 7491</strain>
    </source>
</reference>
<dbReference type="NCBIfam" id="TIGR02914">
    <property type="entry name" value="EpsI_fam"/>
    <property type="match status" value="1"/>
</dbReference>
<dbReference type="Proteomes" id="UP001595681">
    <property type="component" value="Unassembled WGS sequence"/>
</dbReference>
<dbReference type="PROSITE" id="PS51318">
    <property type="entry name" value="TAT"/>
    <property type="match status" value="1"/>
</dbReference>
<evidence type="ECO:0000313" key="3">
    <source>
        <dbReference type="Proteomes" id="UP001595681"/>
    </source>
</evidence>
<comment type="caution">
    <text evidence="2">The sequence shown here is derived from an EMBL/GenBank/DDBJ whole genome shotgun (WGS) entry which is preliminary data.</text>
</comment>
<dbReference type="InterPro" id="IPR014263">
    <property type="entry name" value="Methanolan_biosynth_EpsI"/>
</dbReference>
<dbReference type="EMBL" id="JBHRVU010000004">
    <property type="protein sequence ID" value="MFC3441135.1"/>
    <property type="molecule type" value="Genomic_DNA"/>
</dbReference>
<organism evidence="2 3">
    <name type="scientific">Sphingobium rhizovicinum</name>
    <dbReference type="NCBI Taxonomy" id="432308"/>
    <lineage>
        <taxon>Bacteria</taxon>
        <taxon>Pseudomonadati</taxon>
        <taxon>Pseudomonadota</taxon>
        <taxon>Alphaproteobacteria</taxon>
        <taxon>Sphingomonadales</taxon>
        <taxon>Sphingomonadaceae</taxon>
        <taxon>Sphingobium</taxon>
    </lineage>
</organism>
<protein>
    <submittedName>
        <fullName evidence="2">Exosortase C-terminal domain/associated protein EpsI</fullName>
    </submittedName>
</protein>